<protein>
    <submittedName>
        <fullName evidence="2">Putative lipoprotein</fullName>
    </submittedName>
</protein>
<dbReference type="Proteomes" id="UP000053326">
    <property type="component" value="Unassembled WGS sequence"/>
</dbReference>
<dbReference type="PROSITE" id="PS51318">
    <property type="entry name" value="TAT"/>
    <property type="match status" value="1"/>
</dbReference>
<evidence type="ECO:0000256" key="1">
    <source>
        <dbReference type="SAM" id="SignalP"/>
    </source>
</evidence>
<dbReference type="InterPro" id="IPR006311">
    <property type="entry name" value="TAT_signal"/>
</dbReference>
<organism evidence="2 3">
    <name type="scientific">Thermacetogenium phaeum</name>
    <dbReference type="NCBI Taxonomy" id="85874"/>
    <lineage>
        <taxon>Bacteria</taxon>
        <taxon>Bacillati</taxon>
        <taxon>Bacillota</taxon>
        <taxon>Clostridia</taxon>
        <taxon>Thermoanaerobacterales</taxon>
        <taxon>Thermoanaerobacteraceae</taxon>
        <taxon>Thermacetogenium</taxon>
    </lineage>
</organism>
<gene>
    <name evidence="2" type="ORF">XD66_0863</name>
</gene>
<reference evidence="3" key="1">
    <citation type="journal article" date="2015" name="MBio">
        <title>Genome-Resolved Metagenomic Analysis Reveals Roles for Candidate Phyla and Other Microbial Community Members in Biogeochemical Transformations in Oil Reservoirs.</title>
        <authorList>
            <person name="Hu P."/>
            <person name="Tom L."/>
            <person name="Singh A."/>
            <person name="Thomas B.C."/>
            <person name="Baker B.J."/>
            <person name="Piceno Y.M."/>
            <person name="Andersen G.L."/>
            <person name="Banfield J.F."/>
        </authorList>
    </citation>
    <scope>NUCLEOTIDE SEQUENCE [LARGE SCALE GENOMIC DNA]</scope>
</reference>
<keyword evidence="2" id="KW-0449">Lipoprotein</keyword>
<feature type="chain" id="PRO_5038792941" evidence="1">
    <location>
        <begin position="28"/>
        <end position="165"/>
    </location>
</feature>
<sequence length="165" mass="17708">MQMHLRRTLLLAAAAAAIVALTLGGTAGCSSQKEAAADPTVEEIVARIAAAVDLSRMQEGDAGTLKKLYGIDAADLEGFALYTAPTNISADEILVVKLKDPDAAGAVQEKMEKRVADRAARFKDYLPQEYYKIEHHVLETRGSCLLLAIAEDADKIAAAFDESFR</sequence>
<keyword evidence="1" id="KW-0732">Signal</keyword>
<dbReference type="AlphaFoldDB" id="A0A124FK87"/>
<accession>A0A124FK87</accession>
<feature type="signal peptide" evidence="1">
    <location>
        <begin position="1"/>
        <end position="27"/>
    </location>
</feature>
<dbReference type="OMA" id="DEHADEM"/>
<proteinExistence type="predicted"/>
<dbReference type="PROSITE" id="PS51257">
    <property type="entry name" value="PROKAR_LIPOPROTEIN"/>
    <property type="match status" value="1"/>
</dbReference>
<dbReference type="InterPro" id="IPR025648">
    <property type="entry name" value="DUF4358"/>
</dbReference>
<dbReference type="EMBL" id="LGFO01000096">
    <property type="protein sequence ID" value="KUK36429.1"/>
    <property type="molecule type" value="Genomic_DNA"/>
</dbReference>
<comment type="caution">
    <text evidence="2">The sequence shown here is derived from an EMBL/GenBank/DDBJ whole genome shotgun (WGS) entry which is preliminary data.</text>
</comment>
<dbReference type="Pfam" id="PF14270">
    <property type="entry name" value="DUF4358"/>
    <property type="match status" value="1"/>
</dbReference>
<evidence type="ECO:0000313" key="3">
    <source>
        <dbReference type="Proteomes" id="UP000053326"/>
    </source>
</evidence>
<name>A0A124FK87_9THEO</name>
<evidence type="ECO:0000313" key="2">
    <source>
        <dbReference type="EMBL" id="KUK36429.1"/>
    </source>
</evidence>